<organism evidence="2 3">
    <name type="scientific">Periconia digitata</name>
    <dbReference type="NCBI Taxonomy" id="1303443"/>
    <lineage>
        <taxon>Eukaryota</taxon>
        <taxon>Fungi</taxon>
        <taxon>Dikarya</taxon>
        <taxon>Ascomycota</taxon>
        <taxon>Pezizomycotina</taxon>
        <taxon>Dothideomycetes</taxon>
        <taxon>Pleosporomycetidae</taxon>
        <taxon>Pleosporales</taxon>
        <taxon>Massarineae</taxon>
        <taxon>Periconiaceae</taxon>
        <taxon>Periconia</taxon>
    </lineage>
</organism>
<comment type="caution">
    <text evidence="2">The sequence shown here is derived from an EMBL/GenBank/DDBJ whole genome shotgun (WGS) entry which is preliminary data.</text>
</comment>
<reference evidence="2" key="1">
    <citation type="submission" date="2023-01" db="EMBL/GenBank/DDBJ databases">
        <authorList>
            <person name="Van Ghelder C."/>
            <person name="Rancurel C."/>
        </authorList>
    </citation>
    <scope>NUCLEOTIDE SEQUENCE</scope>
    <source>
        <strain evidence="2">CNCM I-4278</strain>
    </source>
</reference>
<gene>
    <name evidence="2" type="ORF">PDIGIT_LOCUS13140</name>
</gene>
<evidence type="ECO:0000313" key="3">
    <source>
        <dbReference type="Proteomes" id="UP001152607"/>
    </source>
</evidence>
<dbReference type="AlphaFoldDB" id="A0A9W4UR89"/>
<proteinExistence type="predicted"/>
<dbReference type="Proteomes" id="UP001152607">
    <property type="component" value="Unassembled WGS sequence"/>
</dbReference>
<protein>
    <submittedName>
        <fullName evidence="2">Uncharacterized protein</fullName>
    </submittedName>
</protein>
<evidence type="ECO:0000313" key="2">
    <source>
        <dbReference type="EMBL" id="CAI6339974.1"/>
    </source>
</evidence>
<name>A0A9W4UR89_9PLEO</name>
<sequence>MVRTKSTVTHIPIYPLILTTASRNTHKNKNKNKHDQSYPPEKRKEFKQNFLTNCLRARVPPCLRSYEFR</sequence>
<feature type="compositionally biased region" description="Basic and acidic residues" evidence="1">
    <location>
        <begin position="33"/>
        <end position="43"/>
    </location>
</feature>
<accession>A0A9W4UR89</accession>
<dbReference type="EMBL" id="CAOQHR010000010">
    <property type="protein sequence ID" value="CAI6339974.1"/>
    <property type="molecule type" value="Genomic_DNA"/>
</dbReference>
<keyword evidence="3" id="KW-1185">Reference proteome</keyword>
<feature type="region of interest" description="Disordered" evidence="1">
    <location>
        <begin position="20"/>
        <end position="43"/>
    </location>
</feature>
<evidence type="ECO:0000256" key="1">
    <source>
        <dbReference type="SAM" id="MobiDB-lite"/>
    </source>
</evidence>